<dbReference type="SUPFAM" id="SSF55174">
    <property type="entry name" value="Alpha-L RNA-binding motif"/>
    <property type="match status" value="1"/>
</dbReference>
<protein>
    <submittedName>
        <fullName evidence="5">TlyA family RNA methyltransferase</fullName>
    </submittedName>
</protein>
<sequence length="254" mass="26712">MSEGLRQRLDVLLAERGLCESRARARDAIMRGHVAVNGQPVAKPGQLVAHDADIAVSDPAGDYVSRAALKLEAALSGFQLSVTGRHALDVGASTGGFTQVLLNHGAAHCVAIDVGHGQMHPRIANDPRVTRIDGLNARELTRDHLALAPAEHRDINLLVSDVSFISLKLALPPALDLAAPGSVGIFLIKPQFEAGRSAIGKGGIVRDRSLGHEIAQSLADWLSDQPGWTSIGILPSPIEGGDGNLEFLLAGRKA</sequence>
<dbReference type="AlphaFoldDB" id="A0A5B0E3X0"/>
<dbReference type="Gene3D" id="3.10.290.10">
    <property type="entry name" value="RNA-binding S4 domain"/>
    <property type="match status" value="1"/>
</dbReference>
<dbReference type="GO" id="GO:0008168">
    <property type="term" value="F:methyltransferase activity"/>
    <property type="evidence" value="ECO:0007669"/>
    <property type="project" value="UniProtKB-KW"/>
</dbReference>
<dbReference type="Proteomes" id="UP000324738">
    <property type="component" value="Unassembled WGS sequence"/>
</dbReference>
<dbReference type="InterPro" id="IPR036986">
    <property type="entry name" value="S4_RNA-bd_sf"/>
</dbReference>
<evidence type="ECO:0000313" key="5">
    <source>
        <dbReference type="EMBL" id="KAA0972470.1"/>
    </source>
</evidence>
<evidence type="ECO:0000256" key="2">
    <source>
        <dbReference type="ARBA" id="ARBA00029460"/>
    </source>
</evidence>
<reference evidence="5 6" key="1">
    <citation type="submission" date="2019-08" db="EMBL/GenBank/DDBJ databases">
        <title>Aureimonas fodiniaquatilis sp. nov., isolated from a coal mine wastewater.</title>
        <authorList>
            <person name="Kim W."/>
        </authorList>
    </citation>
    <scope>NUCLEOTIDE SEQUENCE [LARGE SCALE GENOMIC DNA]</scope>
    <source>
        <strain evidence="5 6">CAU 1482</strain>
    </source>
</reference>
<dbReference type="InterPro" id="IPR029063">
    <property type="entry name" value="SAM-dependent_MTases_sf"/>
</dbReference>
<evidence type="ECO:0000256" key="3">
    <source>
        <dbReference type="PROSITE-ProRule" id="PRU00182"/>
    </source>
</evidence>
<name>A0A5B0E3X0_9HYPH</name>
<comment type="caution">
    <text evidence="5">The sequence shown here is derived from an EMBL/GenBank/DDBJ whole genome shotgun (WGS) entry which is preliminary data.</text>
</comment>
<keyword evidence="5" id="KW-0489">Methyltransferase</keyword>
<dbReference type="InterPro" id="IPR002942">
    <property type="entry name" value="S4_RNA-bd"/>
</dbReference>
<dbReference type="CDD" id="cd00165">
    <property type="entry name" value="S4"/>
    <property type="match status" value="1"/>
</dbReference>
<dbReference type="OrthoDB" id="9784736at2"/>
<gene>
    <name evidence="5" type="ORF">FPY71_05100</name>
</gene>
<organism evidence="5 6">
    <name type="scientific">Aureimonas fodinaquatilis</name>
    <dbReference type="NCBI Taxonomy" id="2565783"/>
    <lineage>
        <taxon>Bacteria</taxon>
        <taxon>Pseudomonadati</taxon>
        <taxon>Pseudomonadota</taxon>
        <taxon>Alphaproteobacteria</taxon>
        <taxon>Hyphomicrobiales</taxon>
        <taxon>Aurantimonadaceae</taxon>
        <taxon>Aureimonas</taxon>
    </lineage>
</organism>
<dbReference type="CDD" id="cd02440">
    <property type="entry name" value="AdoMet_MTases"/>
    <property type="match status" value="1"/>
</dbReference>
<feature type="domain" description="RNA-binding S4" evidence="4">
    <location>
        <begin position="7"/>
        <end position="72"/>
    </location>
</feature>
<dbReference type="GO" id="GO:0003723">
    <property type="term" value="F:RNA binding"/>
    <property type="evidence" value="ECO:0007669"/>
    <property type="project" value="UniProtKB-KW"/>
</dbReference>
<dbReference type="SMART" id="SM00363">
    <property type="entry name" value="S4"/>
    <property type="match status" value="1"/>
</dbReference>
<dbReference type="PROSITE" id="PS50889">
    <property type="entry name" value="S4"/>
    <property type="match status" value="1"/>
</dbReference>
<dbReference type="PIRSF" id="PIRSF005578">
    <property type="entry name" value="TlyA"/>
    <property type="match status" value="1"/>
</dbReference>
<evidence type="ECO:0000256" key="1">
    <source>
        <dbReference type="ARBA" id="ARBA00022884"/>
    </source>
</evidence>
<dbReference type="InterPro" id="IPR002877">
    <property type="entry name" value="RNA_MeTrfase_FtsJ_dom"/>
</dbReference>
<dbReference type="Gene3D" id="3.40.50.150">
    <property type="entry name" value="Vaccinia Virus protein VP39"/>
    <property type="match status" value="1"/>
</dbReference>
<dbReference type="EMBL" id="VTWH01000001">
    <property type="protein sequence ID" value="KAA0972470.1"/>
    <property type="molecule type" value="Genomic_DNA"/>
</dbReference>
<evidence type="ECO:0000259" key="4">
    <source>
        <dbReference type="SMART" id="SM00363"/>
    </source>
</evidence>
<evidence type="ECO:0000313" key="6">
    <source>
        <dbReference type="Proteomes" id="UP000324738"/>
    </source>
</evidence>
<dbReference type="NCBIfam" id="TIGR00478">
    <property type="entry name" value="tly"/>
    <property type="match status" value="1"/>
</dbReference>
<comment type="similarity">
    <text evidence="2">Belongs to the TlyA family.</text>
</comment>
<dbReference type="InterPro" id="IPR004538">
    <property type="entry name" value="Hemolysin_A/TlyA"/>
</dbReference>
<proteinExistence type="inferred from homology"/>
<keyword evidence="6" id="KW-1185">Reference proteome</keyword>
<dbReference type="Pfam" id="PF01479">
    <property type="entry name" value="S4"/>
    <property type="match status" value="1"/>
</dbReference>
<dbReference type="GO" id="GO:0032259">
    <property type="term" value="P:methylation"/>
    <property type="evidence" value="ECO:0007669"/>
    <property type="project" value="UniProtKB-KW"/>
</dbReference>
<dbReference type="RefSeq" id="WP_149298212.1">
    <property type="nucleotide sequence ID" value="NZ_VTWH01000001.1"/>
</dbReference>
<dbReference type="InterPro" id="IPR047048">
    <property type="entry name" value="TlyA"/>
</dbReference>
<dbReference type="PANTHER" id="PTHR32319">
    <property type="entry name" value="BACTERIAL HEMOLYSIN-LIKE PROTEIN"/>
    <property type="match status" value="1"/>
</dbReference>
<keyword evidence="5" id="KW-0808">Transferase</keyword>
<dbReference type="Pfam" id="PF01728">
    <property type="entry name" value="FtsJ"/>
    <property type="match status" value="1"/>
</dbReference>
<accession>A0A5B0E3X0</accession>
<dbReference type="SUPFAM" id="SSF53335">
    <property type="entry name" value="S-adenosyl-L-methionine-dependent methyltransferases"/>
    <property type="match status" value="1"/>
</dbReference>
<keyword evidence="1 3" id="KW-0694">RNA-binding</keyword>
<dbReference type="PANTHER" id="PTHR32319:SF0">
    <property type="entry name" value="BACTERIAL HEMOLYSIN-LIKE PROTEIN"/>
    <property type="match status" value="1"/>
</dbReference>